<dbReference type="PROSITE" id="PS50932">
    <property type="entry name" value="HTH_LACI_2"/>
    <property type="match status" value="1"/>
</dbReference>
<evidence type="ECO:0000256" key="2">
    <source>
        <dbReference type="ARBA" id="ARBA00023015"/>
    </source>
</evidence>
<feature type="domain" description="HTH lacI-type" evidence="5">
    <location>
        <begin position="5"/>
        <end position="61"/>
    </location>
</feature>
<proteinExistence type="predicted"/>
<evidence type="ECO:0000313" key="8">
    <source>
        <dbReference type="Proteomes" id="UP001500929"/>
    </source>
</evidence>
<dbReference type="RefSeq" id="WP_259481673.1">
    <property type="nucleotide sequence ID" value="NZ_BAAAQY010000017.1"/>
</dbReference>
<dbReference type="InterPro" id="IPR046335">
    <property type="entry name" value="LacI/GalR-like_sensor"/>
</dbReference>
<keyword evidence="2" id="KW-0805">Transcription regulation</keyword>
<evidence type="ECO:0000256" key="1">
    <source>
        <dbReference type="ARBA" id="ARBA00022491"/>
    </source>
</evidence>
<dbReference type="Proteomes" id="UP001500929">
    <property type="component" value="Unassembled WGS sequence"/>
</dbReference>
<protein>
    <submittedName>
        <fullName evidence="7">LacI family DNA-binding transcriptional regulator</fullName>
    </submittedName>
</protein>
<organism evidence="7 8">
    <name type="scientific">Herbiconiux moechotypicola</name>
    <dbReference type="NCBI Taxonomy" id="637393"/>
    <lineage>
        <taxon>Bacteria</taxon>
        <taxon>Bacillati</taxon>
        <taxon>Actinomycetota</taxon>
        <taxon>Actinomycetes</taxon>
        <taxon>Micrococcales</taxon>
        <taxon>Microbacteriaceae</taxon>
        <taxon>Herbiconiux</taxon>
    </lineage>
</organism>
<evidence type="ECO:0000259" key="6">
    <source>
        <dbReference type="PROSITE" id="PS50943"/>
    </source>
</evidence>
<keyword evidence="1" id="KW-0678">Repressor</keyword>
<gene>
    <name evidence="7" type="ORF">GCM10009851_39500</name>
</gene>
<keyword evidence="3 7" id="KW-0238">DNA-binding</keyword>
<dbReference type="SMART" id="SM00354">
    <property type="entry name" value="HTH_LACI"/>
    <property type="match status" value="1"/>
</dbReference>
<dbReference type="PROSITE" id="PS50943">
    <property type="entry name" value="HTH_CROC1"/>
    <property type="match status" value="1"/>
</dbReference>
<dbReference type="CDD" id="cd01392">
    <property type="entry name" value="HTH_LacI"/>
    <property type="match status" value="1"/>
</dbReference>
<dbReference type="EMBL" id="BAAAQY010000017">
    <property type="protein sequence ID" value="GAA2250019.1"/>
    <property type="molecule type" value="Genomic_DNA"/>
</dbReference>
<dbReference type="PANTHER" id="PTHR30146:SF148">
    <property type="entry name" value="HTH-TYPE TRANSCRIPTIONAL REPRESSOR PURR-RELATED"/>
    <property type="match status" value="1"/>
</dbReference>
<dbReference type="InterPro" id="IPR000843">
    <property type="entry name" value="HTH_LacI"/>
</dbReference>
<evidence type="ECO:0000259" key="5">
    <source>
        <dbReference type="PROSITE" id="PS50932"/>
    </source>
</evidence>
<sequence>MKKSATAKDVAERAGVSRSAVSMVLNGRADGMVAKPSQERILRAARELNYVPNSIAVSLRNSRTQTVGIVTDVLTSPFAGRLMTGAHRAADAAGYFPLIIDTGHRDADIGFAGMELLNRQVDGLLIATESMHTVSMPEEFTGVPVALANCMPSVGGVAAFVPDEVAGGRQATEHLLDLGHTEVYLLAGTRAVAAMPLRQRGFEQALMRRGLAAAGRVISTGWDIDDGFAAARTLFARAPEVTAVLCANDRVAVGVLLAAAAVGRRVPEDLSVVGYDDEERVASRAVPALTTVALPHEKMGSLAMAALIDRVRGQGKEGAEIVRVPCELVVRGSTGAAST</sequence>
<dbReference type="SUPFAM" id="SSF47413">
    <property type="entry name" value="lambda repressor-like DNA-binding domains"/>
    <property type="match status" value="1"/>
</dbReference>
<keyword evidence="8" id="KW-1185">Reference proteome</keyword>
<evidence type="ECO:0000256" key="3">
    <source>
        <dbReference type="ARBA" id="ARBA00023125"/>
    </source>
</evidence>
<evidence type="ECO:0000313" key="7">
    <source>
        <dbReference type="EMBL" id="GAA2250019.1"/>
    </source>
</evidence>
<name>A0ABP5R7D4_9MICO</name>
<dbReference type="Gene3D" id="3.40.50.2300">
    <property type="match status" value="2"/>
</dbReference>
<dbReference type="Pfam" id="PF00356">
    <property type="entry name" value="LacI"/>
    <property type="match status" value="1"/>
</dbReference>
<reference evidence="8" key="1">
    <citation type="journal article" date="2019" name="Int. J. Syst. Evol. Microbiol.">
        <title>The Global Catalogue of Microorganisms (GCM) 10K type strain sequencing project: providing services to taxonomists for standard genome sequencing and annotation.</title>
        <authorList>
            <consortium name="The Broad Institute Genomics Platform"/>
            <consortium name="The Broad Institute Genome Sequencing Center for Infectious Disease"/>
            <person name="Wu L."/>
            <person name="Ma J."/>
        </authorList>
    </citation>
    <scope>NUCLEOTIDE SEQUENCE [LARGE SCALE GENOMIC DNA]</scope>
    <source>
        <strain evidence="8">JCM 16117</strain>
    </source>
</reference>
<dbReference type="InterPro" id="IPR028082">
    <property type="entry name" value="Peripla_BP_I"/>
</dbReference>
<dbReference type="InterPro" id="IPR010982">
    <property type="entry name" value="Lambda_DNA-bd_dom_sf"/>
</dbReference>
<dbReference type="PANTHER" id="PTHR30146">
    <property type="entry name" value="LACI-RELATED TRANSCRIPTIONAL REPRESSOR"/>
    <property type="match status" value="1"/>
</dbReference>
<feature type="domain" description="HTH cro/C1-type" evidence="6">
    <location>
        <begin position="6"/>
        <end position="55"/>
    </location>
</feature>
<accession>A0ABP5R7D4</accession>
<comment type="caution">
    <text evidence="7">The sequence shown here is derived from an EMBL/GenBank/DDBJ whole genome shotgun (WGS) entry which is preliminary data.</text>
</comment>
<dbReference type="Gene3D" id="1.10.260.40">
    <property type="entry name" value="lambda repressor-like DNA-binding domains"/>
    <property type="match status" value="1"/>
</dbReference>
<dbReference type="SUPFAM" id="SSF53822">
    <property type="entry name" value="Periplasmic binding protein-like I"/>
    <property type="match status" value="1"/>
</dbReference>
<keyword evidence="4" id="KW-0804">Transcription</keyword>
<dbReference type="GO" id="GO:0003677">
    <property type="term" value="F:DNA binding"/>
    <property type="evidence" value="ECO:0007669"/>
    <property type="project" value="UniProtKB-KW"/>
</dbReference>
<evidence type="ECO:0000256" key="4">
    <source>
        <dbReference type="ARBA" id="ARBA00023163"/>
    </source>
</evidence>
<dbReference type="CDD" id="cd06288">
    <property type="entry name" value="PBP1_sucrose_transcription_regulator"/>
    <property type="match status" value="1"/>
</dbReference>
<dbReference type="InterPro" id="IPR001387">
    <property type="entry name" value="Cro/C1-type_HTH"/>
</dbReference>
<dbReference type="Pfam" id="PF13377">
    <property type="entry name" value="Peripla_BP_3"/>
    <property type="match status" value="1"/>
</dbReference>